<dbReference type="KEGG" id="cee:CENDO_08910"/>
<protein>
    <recommendedName>
        <fullName evidence="1">FAD-dependent urate hydroxylase HpyO/Asp monooxygenase CreE-like FAD/NAD(P)-binding domain-containing protein</fullName>
    </recommendedName>
</protein>
<dbReference type="EMBL" id="CP039247">
    <property type="protein sequence ID" value="QCB29050.1"/>
    <property type="molecule type" value="Genomic_DNA"/>
</dbReference>
<dbReference type="PANTHER" id="PTHR40254">
    <property type="entry name" value="BLR0577 PROTEIN"/>
    <property type="match status" value="1"/>
</dbReference>
<keyword evidence="3" id="KW-1185">Reference proteome</keyword>
<dbReference type="Proteomes" id="UP000296352">
    <property type="component" value="Chromosome"/>
</dbReference>
<evidence type="ECO:0000313" key="2">
    <source>
        <dbReference type="EMBL" id="QCB29050.1"/>
    </source>
</evidence>
<dbReference type="Pfam" id="PF13454">
    <property type="entry name" value="NAD_binding_9"/>
    <property type="match status" value="1"/>
</dbReference>
<organism evidence="2 3">
    <name type="scientific">Corynebacterium endometrii</name>
    <dbReference type="NCBI Taxonomy" id="2488819"/>
    <lineage>
        <taxon>Bacteria</taxon>
        <taxon>Bacillati</taxon>
        <taxon>Actinomycetota</taxon>
        <taxon>Actinomycetes</taxon>
        <taxon>Mycobacteriales</taxon>
        <taxon>Corynebacteriaceae</taxon>
        <taxon>Corynebacterium</taxon>
    </lineage>
</organism>
<sequence>MTATIAIVGSGPRGISVLERLASYLNAMETIPELTVHLIDDARHGSGRVWDAGQTRNLCMNTLAQNMTLFTEPGATVGSPVLEGPTLFEWVKLLRGDRSAISTMKVRLYDSYRPDPKVAKEFAEEIATIKAWSHPSRALCGAYFNWALHVATILLPREVTLVHHFARLESIQTGADRDILSLSDSSIVEADATALASGWISPGLSDEEERLAAAGLNWIRPDNPLDQPVHKLPEGGDVLVRGLGMGFFDVMTLLTKARGGRYERDSSSSSGLKYVPAGGEPTLYVASNRGYPFLPKSEYGAMPPRANLERFERTAETVRDAGQIDFAAQLWPAIVRDAFAAYYTRLSETAPGALLTSLTEIIAAIDGVDLEARADTADAVAVPQALTHALAELTTKPLDLAHLFNPLGGFEGDIDALTQRIAAGVGEDIVEAERGYASPVKAALRVLSEARRPASIIGSEGHFTWESRTGAYAQFAAVGQMVGSGPPLFRTRELLALIEAGFVKFVGPGAEVLIEKDAFVLKSGEREARSATLIDAWMHHPDIRIPADDLTRSILDAGRVRPFRDNGHSTGSPEVDPATRLTVNADGSLDRRLHIVGIPTYAQLPATTIAPMSGTDSLMLQETDKTARSLLVSSGVI</sequence>
<evidence type="ECO:0000259" key="1">
    <source>
        <dbReference type="Pfam" id="PF13454"/>
    </source>
</evidence>
<dbReference type="RefSeq" id="WP_246014254.1">
    <property type="nucleotide sequence ID" value="NZ_CP039247.1"/>
</dbReference>
<name>A0A4P7QHQ3_9CORY</name>
<gene>
    <name evidence="2" type="ORF">CENDO_08910</name>
</gene>
<reference evidence="2 3" key="1">
    <citation type="submission" date="2019-04" db="EMBL/GenBank/DDBJ databases">
        <title>Corynebacterium endometrii sp. nov., isolated from the uterus of a cow with endometritis.</title>
        <authorList>
            <person name="Ballas P."/>
            <person name="Ruckert C."/>
            <person name="Wagener K."/>
            <person name="Drillich M."/>
            <person name="Kaempfer P."/>
            <person name="Busse H.-J."/>
            <person name="Ehling-Schulz M."/>
        </authorList>
    </citation>
    <scope>NUCLEOTIDE SEQUENCE [LARGE SCALE GENOMIC DNA]</scope>
    <source>
        <strain evidence="2 3">LMM-1653</strain>
    </source>
</reference>
<dbReference type="AlphaFoldDB" id="A0A4P7QHQ3"/>
<evidence type="ECO:0000313" key="3">
    <source>
        <dbReference type="Proteomes" id="UP000296352"/>
    </source>
</evidence>
<dbReference type="PANTHER" id="PTHR40254:SF1">
    <property type="entry name" value="BLR0577 PROTEIN"/>
    <property type="match status" value="1"/>
</dbReference>
<dbReference type="InterPro" id="IPR052189">
    <property type="entry name" value="L-asp_N-monooxygenase_NS-form"/>
</dbReference>
<proteinExistence type="predicted"/>
<feature type="domain" description="FAD-dependent urate hydroxylase HpyO/Asp monooxygenase CreE-like FAD/NAD(P)-binding" evidence="1">
    <location>
        <begin position="6"/>
        <end position="198"/>
    </location>
</feature>
<dbReference type="InterPro" id="IPR038732">
    <property type="entry name" value="HpyO/CreE_NAD-binding"/>
</dbReference>
<accession>A0A4P7QHQ3</accession>